<dbReference type="Proteomes" id="UP000305401">
    <property type="component" value="Unassembled WGS sequence"/>
</dbReference>
<evidence type="ECO:0000313" key="2">
    <source>
        <dbReference type="Proteomes" id="UP000305401"/>
    </source>
</evidence>
<sequence>MLSLRSTLPVTLALSLSIALSGCRAKQNAAKQNGSDEIVISNSIGTTGPAGSNSLHPHQKRLIDEAMTWMGTPYRYGGQDKSGTDCSGLTMQVYKNALGILLPRNSKKQQEFCNIISVGQIQAGDLIFFTTGSDKSRVSHVGMYVGDGYFIHSSGSKGVILSQISEKYYTRTYHSSGHVASLDKFYKTDKREKTEKDIPTIDFDKIPPADKRLETDPLRFELNQEIESKIDSVLTVFLD</sequence>
<keyword evidence="2" id="KW-1185">Reference proteome</keyword>
<accession>A0AC61S6E8</accession>
<evidence type="ECO:0000313" key="1">
    <source>
        <dbReference type="EMBL" id="THG52935.1"/>
    </source>
</evidence>
<organism evidence="1 2">
    <name type="scientific">Muribaculum caecicola</name>
    <dbReference type="NCBI Taxonomy" id="3038144"/>
    <lineage>
        <taxon>Bacteria</taxon>
        <taxon>Pseudomonadati</taxon>
        <taxon>Bacteroidota</taxon>
        <taxon>Bacteroidia</taxon>
        <taxon>Bacteroidales</taxon>
        <taxon>Muribaculaceae</taxon>
        <taxon>Muribaculum</taxon>
    </lineage>
</organism>
<name>A0AC61S6E8_9BACT</name>
<reference evidence="1" key="1">
    <citation type="submission" date="2019-04" db="EMBL/GenBank/DDBJ databases">
        <title>Microbes associate with the intestines of laboratory mice.</title>
        <authorList>
            <person name="Navarre W."/>
            <person name="Wong E."/>
            <person name="Huang K.C."/>
            <person name="Tropini C."/>
            <person name="Ng K."/>
            <person name="Yu B."/>
        </authorList>
    </citation>
    <scope>NUCLEOTIDE SEQUENCE</scope>
    <source>
        <strain evidence="1">NM86_A22</strain>
    </source>
</reference>
<protein>
    <submittedName>
        <fullName evidence="1">NlpC/P60 family protein</fullName>
    </submittedName>
</protein>
<proteinExistence type="predicted"/>
<dbReference type="EMBL" id="SSTG01000039">
    <property type="protein sequence ID" value="THG52935.1"/>
    <property type="molecule type" value="Genomic_DNA"/>
</dbReference>
<comment type="caution">
    <text evidence="1">The sequence shown here is derived from an EMBL/GenBank/DDBJ whole genome shotgun (WGS) entry which is preliminary data.</text>
</comment>
<gene>
    <name evidence="1" type="ORF">E5990_04710</name>
</gene>